<dbReference type="EMBL" id="CP097289">
    <property type="protein sequence ID" value="UQT58489.1"/>
    <property type="molecule type" value="Genomic_DNA"/>
</dbReference>
<proteinExistence type="predicted"/>
<organism evidence="1 2">
    <name type="scientific">Streptomyces durmitorensis</name>
    <dbReference type="NCBI Taxonomy" id="319947"/>
    <lineage>
        <taxon>Bacteria</taxon>
        <taxon>Bacillati</taxon>
        <taxon>Actinomycetota</taxon>
        <taxon>Actinomycetes</taxon>
        <taxon>Kitasatosporales</taxon>
        <taxon>Streptomycetaceae</taxon>
        <taxon>Streptomyces</taxon>
    </lineage>
</organism>
<sequence>MDQTVAVAVITAGAAVSASGLTSWIAMRNARQQVEQQLLLAREERTDRRAAEHRAARRDAYAHFLSEAISTAATIRQAREQDISEELFQSHYAAASESLTLLLQAGVPALIEGPAEVAKAVREVRSALRTELEAVLAAHEQTGTMDAALEAADQRRSAVGAMSTVARAALGASIDSH</sequence>
<evidence type="ECO:0000313" key="1">
    <source>
        <dbReference type="EMBL" id="UQT58489.1"/>
    </source>
</evidence>
<dbReference type="Proteomes" id="UP000829992">
    <property type="component" value="Chromosome"/>
</dbReference>
<reference evidence="1 2" key="1">
    <citation type="submission" date="2022-05" db="EMBL/GenBank/DDBJ databases">
        <authorList>
            <person name="Zhou X."/>
            <person name="Li K."/>
            <person name="Man Y."/>
        </authorList>
    </citation>
    <scope>NUCLEOTIDE SEQUENCE [LARGE SCALE GENOMIC DNA]</scope>
    <source>
        <strain evidence="1 2">MS405</strain>
    </source>
</reference>
<keyword evidence="2" id="KW-1185">Reference proteome</keyword>
<name>A0ABY4PZB3_9ACTN</name>
<protein>
    <recommendedName>
        <fullName evidence="3">Proline dehydrogenase</fullName>
    </recommendedName>
</protein>
<evidence type="ECO:0000313" key="2">
    <source>
        <dbReference type="Proteomes" id="UP000829992"/>
    </source>
</evidence>
<gene>
    <name evidence="1" type="ORF">M4V62_27325</name>
</gene>
<accession>A0ABY4PZB3</accession>
<evidence type="ECO:0008006" key="3">
    <source>
        <dbReference type="Google" id="ProtNLM"/>
    </source>
</evidence>
<dbReference type="RefSeq" id="WP_249589858.1">
    <property type="nucleotide sequence ID" value="NZ_BAAAQL010000007.1"/>
</dbReference>